<dbReference type="EMBL" id="JAPWTK010000204">
    <property type="protein sequence ID" value="KAJ8945853.1"/>
    <property type="molecule type" value="Genomic_DNA"/>
</dbReference>
<comment type="caution">
    <text evidence="1">The sequence shown here is derived from an EMBL/GenBank/DDBJ whole genome shotgun (WGS) entry which is preliminary data.</text>
</comment>
<reference evidence="1" key="1">
    <citation type="journal article" date="2023" name="Insect Mol. Biol.">
        <title>Genome sequencing provides insights into the evolution of gene families encoding plant cell wall-degrading enzymes in longhorned beetles.</title>
        <authorList>
            <person name="Shin N.R."/>
            <person name="Okamura Y."/>
            <person name="Kirsch R."/>
            <person name="Pauchet Y."/>
        </authorList>
    </citation>
    <scope>NUCLEOTIDE SEQUENCE</scope>
    <source>
        <strain evidence="1">AMC_N1</strain>
    </source>
</reference>
<evidence type="ECO:0000313" key="2">
    <source>
        <dbReference type="Proteomes" id="UP001162162"/>
    </source>
</evidence>
<evidence type="ECO:0000313" key="1">
    <source>
        <dbReference type="EMBL" id="KAJ8945853.1"/>
    </source>
</evidence>
<name>A0AAV8Y305_9CUCU</name>
<sequence length="44" mass="4869">MHRRMCARNVEKICKTVGTTDAVGTDGRPCYGRALDKHFSGTDL</sequence>
<organism evidence="1 2">
    <name type="scientific">Aromia moschata</name>
    <dbReference type="NCBI Taxonomy" id="1265417"/>
    <lineage>
        <taxon>Eukaryota</taxon>
        <taxon>Metazoa</taxon>
        <taxon>Ecdysozoa</taxon>
        <taxon>Arthropoda</taxon>
        <taxon>Hexapoda</taxon>
        <taxon>Insecta</taxon>
        <taxon>Pterygota</taxon>
        <taxon>Neoptera</taxon>
        <taxon>Endopterygota</taxon>
        <taxon>Coleoptera</taxon>
        <taxon>Polyphaga</taxon>
        <taxon>Cucujiformia</taxon>
        <taxon>Chrysomeloidea</taxon>
        <taxon>Cerambycidae</taxon>
        <taxon>Cerambycinae</taxon>
        <taxon>Callichromatini</taxon>
        <taxon>Aromia</taxon>
    </lineage>
</organism>
<dbReference type="AlphaFoldDB" id="A0AAV8Y305"/>
<keyword evidence="2" id="KW-1185">Reference proteome</keyword>
<dbReference type="Proteomes" id="UP001162162">
    <property type="component" value="Unassembled WGS sequence"/>
</dbReference>
<protein>
    <submittedName>
        <fullName evidence="1">Uncharacterized protein</fullName>
    </submittedName>
</protein>
<proteinExistence type="predicted"/>
<accession>A0AAV8Y305</accession>
<gene>
    <name evidence="1" type="ORF">NQ318_002690</name>
</gene>